<dbReference type="PROSITE" id="PS51746">
    <property type="entry name" value="PPM_2"/>
    <property type="match status" value="1"/>
</dbReference>
<name>A0A8S1TGF5_9CILI</name>
<keyword evidence="5" id="KW-1185">Reference proteome</keyword>
<proteinExistence type="inferred from homology"/>
<dbReference type="PANTHER" id="PTHR47992">
    <property type="entry name" value="PROTEIN PHOSPHATASE"/>
    <property type="match status" value="1"/>
</dbReference>
<dbReference type="OrthoDB" id="10264738at2759"/>
<evidence type="ECO:0000313" key="5">
    <source>
        <dbReference type="Proteomes" id="UP000689195"/>
    </source>
</evidence>
<reference evidence="4" key="1">
    <citation type="submission" date="2021-01" db="EMBL/GenBank/DDBJ databases">
        <authorList>
            <consortium name="Genoscope - CEA"/>
            <person name="William W."/>
        </authorList>
    </citation>
    <scope>NUCLEOTIDE SEQUENCE</scope>
</reference>
<dbReference type="PROSITE" id="PS01032">
    <property type="entry name" value="PPM_1"/>
    <property type="match status" value="1"/>
</dbReference>
<evidence type="ECO:0000256" key="1">
    <source>
        <dbReference type="ARBA" id="ARBA00004170"/>
    </source>
</evidence>
<organism evidence="4 5">
    <name type="scientific">Paramecium pentaurelia</name>
    <dbReference type="NCBI Taxonomy" id="43138"/>
    <lineage>
        <taxon>Eukaryota</taxon>
        <taxon>Sar</taxon>
        <taxon>Alveolata</taxon>
        <taxon>Ciliophora</taxon>
        <taxon>Intramacronucleata</taxon>
        <taxon>Oligohymenophorea</taxon>
        <taxon>Peniculida</taxon>
        <taxon>Parameciidae</taxon>
        <taxon>Paramecium</taxon>
    </lineage>
</organism>
<comment type="subcellular location">
    <subcellularLocation>
        <location evidence="1">Membrane</location>
        <topology evidence="1">Peripheral membrane protein</topology>
    </subcellularLocation>
</comment>
<dbReference type="Proteomes" id="UP000689195">
    <property type="component" value="Unassembled WGS sequence"/>
</dbReference>
<dbReference type="SMART" id="SM00332">
    <property type="entry name" value="PP2Cc"/>
    <property type="match status" value="1"/>
</dbReference>
<dbReference type="Pfam" id="PF00481">
    <property type="entry name" value="PP2C"/>
    <property type="match status" value="1"/>
</dbReference>
<evidence type="ECO:0000259" key="3">
    <source>
        <dbReference type="PROSITE" id="PS51746"/>
    </source>
</evidence>
<gene>
    <name evidence="4" type="ORF">PPENT_87.1.T0200106</name>
</gene>
<keyword evidence="2" id="KW-0378">Hydrolase</keyword>
<comment type="similarity">
    <text evidence="2">Belongs to the PP2C family.</text>
</comment>
<accession>A0A8S1TGF5</accession>
<comment type="caution">
    <text evidence="4">The sequence shown here is derived from an EMBL/GenBank/DDBJ whole genome shotgun (WGS) entry which is preliminary data.</text>
</comment>
<dbReference type="EMBL" id="CAJJDO010000020">
    <property type="protein sequence ID" value="CAD8150132.1"/>
    <property type="molecule type" value="Genomic_DNA"/>
</dbReference>
<dbReference type="InterPro" id="IPR000222">
    <property type="entry name" value="PP2C_BS"/>
</dbReference>
<evidence type="ECO:0000256" key="2">
    <source>
        <dbReference type="RuleBase" id="RU003465"/>
    </source>
</evidence>
<evidence type="ECO:0000313" key="4">
    <source>
        <dbReference type="EMBL" id="CAD8150132.1"/>
    </source>
</evidence>
<dbReference type="GO" id="GO:0004722">
    <property type="term" value="F:protein serine/threonine phosphatase activity"/>
    <property type="evidence" value="ECO:0007669"/>
    <property type="project" value="InterPro"/>
</dbReference>
<sequence length="329" mass="38143">MNYFRKANYTPMRVNQNQEKALLLPNIFLFQQSPERKSIHQLKGKNLKYGLKKLDISTNTVDLKSDRTKDLIGNISYQTRTLSGLNINNQQKVNQDSYLILKDLQYKLFGIYDGHGKFGHLVSSFIKFNLEKFIKSNTGNIDEIKVAYELLNDKLLESNIDTQLSGDSKAILGRRQLMNKYQSIRLNRLHKPIGLERDRIIKFGGRVECNKDIYGRPRSPLRVWMQNEEMPGLAMTRSFGDKMGIKAGIIAVPEIFEIQLTKDDHFILIGSDGLFEHLNEEDICKLISRYYPLQIEKAADMLMLEAQKQWKLISLGRDDITFILIFRFS</sequence>
<protein>
    <recommendedName>
        <fullName evidence="3">PPM-type phosphatase domain-containing protein</fullName>
    </recommendedName>
</protein>
<keyword evidence="2" id="KW-0904">Protein phosphatase</keyword>
<dbReference type="AlphaFoldDB" id="A0A8S1TGF5"/>
<dbReference type="InterPro" id="IPR001932">
    <property type="entry name" value="PPM-type_phosphatase-like_dom"/>
</dbReference>
<dbReference type="InterPro" id="IPR015655">
    <property type="entry name" value="PP2C"/>
</dbReference>
<dbReference type="GO" id="GO:0016020">
    <property type="term" value="C:membrane"/>
    <property type="evidence" value="ECO:0007669"/>
    <property type="project" value="UniProtKB-SubCell"/>
</dbReference>
<dbReference type="CDD" id="cd00143">
    <property type="entry name" value="PP2Cc"/>
    <property type="match status" value="1"/>
</dbReference>
<dbReference type="GO" id="GO:0043169">
    <property type="term" value="F:cation binding"/>
    <property type="evidence" value="ECO:0007669"/>
    <property type="project" value="InterPro"/>
</dbReference>
<feature type="domain" description="PPM-type phosphatase" evidence="3">
    <location>
        <begin position="76"/>
        <end position="327"/>
    </location>
</feature>